<evidence type="ECO:0000313" key="4">
    <source>
        <dbReference type="Proteomes" id="UP001595752"/>
    </source>
</evidence>
<dbReference type="InterPro" id="IPR031100">
    <property type="entry name" value="LOG_fam"/>
</dbReference>
<comment type="caution">
    <text evidence="3">The sequence shown here is derived from an EMBL/GenBank/DDBJ whole genome shotgun (WGS) entry which is preliminary data.</text>
</comment>
<evidence type="ECO:0000256" key="2">
    <source>
        <dbReference type="RuleBase" id="RU363015"/>
    </source>
</evidence>
<dbReference type="InterPro" id="IPR005269">
    <property type="entry name" value="LOG"/>
</dbReference>
<keyword evidence="2" id="KW-0378">Hydrolase</keyword>
<dbReference type="Proteomes" id="UP001595752">
    <property type="component" value="Unassembled WGS sequence"/>
</dbReference>
<dbReference type="Pfam" id="PF03641">
    <property type="entry name" value="Lysine_decarbox"/>
    <property type="match status" value="1"/>
</dbReference>
<accession>A0ABV8AYV2</accession>
<reference evidence="4" key="1">
    <citation type="journal article" date="2019" name="Int. J. Syst. Evol. Microbiol.">
        <title>The Global Catalogue of Microorganisms (GCM) 10K type strain sequencing project: providing services to taxonomists for standard genome sequencing and annotation.</title>
        <authorList>
            <consortium name="The Broad Institute Genomics Platform"/>
            <consortium name="The Broad Institute Genome Sequencing Center for Infectious Disease"/>
            <person name="Wu L."/>
            <person name="Ma J."/>
        </authorList>
    </citation>
    <scope>NUCLEOTIDE SEQUENCE [LARGE SCALE GENOMIC DNA]</scope>
    <source>
        <strain evidence="4">CCUG 61889</strain>
    </source>
</reference>
<keyword evidence="4" id="KW-1185">Reference proteome</keyword>
<dbReference type="NCBIfam" id="TIGR00730">
    <property type="entry name" value="Rossman fold protein, TIGR00730 family"/>
    <property type="match status" value="1"/>
</dbReference>
<dbReference type="EC" id="3.2.2.n1" evidence="2"/>
<protein>
    <recommendedName>
        <fullName evidence="2">Cytokinin riboside 5'-monophosphate phosphoribohydrolase</fullName>
        <ecNumber evidence="2">3.2.2.n1</ecNumber>
    </recommendedName>
</protein>
<keyword evidence="2" id="KW-0203">Cytokinin biosynthesis</keyword>
<dbReference type="RefSeq" id="WP_377911693.1">
    <property type="nucleotide sequence ID" value="NZ_JBHRZT010000007.1"/>
</dbReference>
<dbReference type="SUPFAM" id="SSF102405">
    <property type="entry name" value="MCP/YpsA-like"/>
    <property type="match status" value="1"/>
</dbReference>
<proteinExistence type="inferred from homology"/>
<dbReference type="PANTHER" id="PTHR31223">
    <property type="entry name" value="LOG FAMILY PROTEIN YJL055W"/>
    <property type="match status" value="1"/>
</dbReference>
<dbReference type="Gene3D" id="3.40.50.450">
    <property type="match status" value="1"/>
</dbReference>
<organism evidence="3 4">
    <name type="scientific">Bacillus songklensis</name>
    <dbReference type="NCBI Taxonomy" id="1069116"/>
    <lineage>
        <taxon>Bacteria</taxon>
        <taxon>Bacillati</taxon>
        <taxon>Bacillota</taxon>
        <taxon>Bacilli</taxon>
        <taxon>Bacillales</taxon>
        <taxon>Bacillaceae</taxon>
        <taxon>Bacillus</taxon>
    </lineage>
</organism>
<gene>
    <name evidence="3" type="ORF">ACFOU2_00795</name>
</gene>
<evidence type="ECO:0000256" key="1">
    <source>
        <dbReference type="ARBA" id="ARBA00006763"/>
    </source>
</evidence>
<dbReference type="EMBL" id="JBHRZT010000007">
    <property type="protein sequence ID" value="MFC3882135.1"/>
    <property type="molecule type" value="Genomic_DNA"/>
</dbReference>
<sequence length="196" mass="21455">MKRVCVFAGSNVGLNPQFEKMAELLGNELVKGGYELVYGGSNIGLMGRLANTVLQQGGNAIGVMPRGLFRGEIVHTELTELHEVKDMHERKAKMGDLSDAFIALPGGFGTFEEVFEVVSWGQIGIHRKPIGLLNVDGYYNPLLQMVKNGMNAGFIPASHAPLLICENEPAILLKKLKNYEPISTANKWSELEDLSL</sequence>
<comment type="similarity">
    <text evidence="1 2">Belongs to the LOG family.</text>
</comment>
<dbReference type="PANTHER" id="PTHR31223:SF70">
    <property type="entry name" value="LOG FAMILY PROTEIN YJL055W"/>
    <property type="match status" value="1"/>
</dbReference>
<name>A0ABV8AYV2_9BACI</name>
<evidence type="ECO:0000313" key="3">
    <source>
        <dbReference type="EMBL" id="MFC3882135.1"/>
    </source>
</evidence>